<gene>
    <name evidence="6" type="ORF">B7C51_09380</name>
</gene>
<keyword evidence="2" id="KW-0731">Sigma factor</keyword>
<organism evidence="6 7">
    <name type="scientific">Paenibacillus larvae subsp. pulvifaciens</name>
    <dbReference type="NCBI Taxonomy" id="1477"/>
    <lineage>
        <taxon>Bacteria</taxon>
        <taxon>Bacillati</taxon>
        <taxon>Bacillota</taxon>
        <taxon>Bacilli</taxon>
        <taxon>Bacillales</taxon>
        <taxon>Paenibacillaceae</taxon>
        <taxon>Paenibacillus</taxon>
    </lineage>
</organism>
<dbReference type="Pfam" id="PF04545">
    <property type="entry name" value="Sigma70_r4"/>
    <property type="match status" value="1"/>
</dbReference>
<keyword evidence="1" id="KW-0805">Transcription regulation</keyword>
<dbReference type="EMBL" id="CP020557">
    <property type="protein sequence ID" value="ARF67998.1"/>
    <property type="molecule type" value="Genomic_DNA"/>
</dbReference>
<dbReference type="Gene3D" id="1.20.140.160">
    <property type="match status" value="1"/>
</dbReference>
<evidence type="ECO:0000313" key="7">
    <source>
        <dbReference type="Proteomes" id="UP000192727"/>
    </source>
</evidence>
<keyword evidence="4" id="KW-0804">Transcription</keyword>
<dbReference type="InterPro" id="IPR013324">
    <property type="entry name" value="RNA_pol_sigma_r3/r4-like"/>
</dbReference>
<evidence type="ECO:0000256" key="2">
    <source>
        <dbReference type="ARBA" id="ARBA00023082"/>
    </source>
</evidence>
<sequence length="229" mass="26645">MFCKKIIKVVVNLVVSSTIEDKRYNKREVSIFMYKKEGDRSYKKEPELKEYYVHPILRTFLENSGNYQLLTDALKKPSLQTKELVDQAFKEFYSEMRLVKYISSLIHYSSIDFDRKQRKIRNKAQLILDQPLSEDKENTAIKDLIPAANSEPSSLLEEDCNTLEDLATTSALYNSIRSLTEKERSVLTWHFIHGLTDTEIARKTGVSQQAVTKTKRNALKKLKRQLQAM</sequence>
<name>A0A1V0USR6_9BACL</name>
<evidence type="ECO:0000256" key="4">
    <source>
        <dbReference type="ARBA" id="ARBA00023163"/>
    </source>
</evidence>
<dbReference type="InterPro" id="IPR007630">
    <property type="entry name" value="RNA_pol_sigma70_r4"/>
</dbReference>
<dbReference type="PANTHER" id="PTHR30385">
    <property type="entry name" value="SIGMA FACTOR F FLAGELLAR"/>
    <property type="match status" value="1"/>
</dbReference>
<evidence type="ECO:0000256" key="1">
    <source>
        <dbReference type="ARBA" id="ARBA00023015"/>
    </source>
</evidence>
<dbReference type="CDD" id="cd06171">
    <property type="entry name" value="Sigma70_r4"/>
    <property type="match status" value="1"/>
</dbReference>
<dbReference type="GO" id="GO:0006352">
    <property type="term" value="P:DNA-templated transcription initiation"/>
    <property type="evidence" value="ECO:0007669"/>
    <property type="project" value="InterPro"/>
</dbReference>
<reference evidence="6 7" key="1">
    <citation type="submission" date="2017-03" db="EMBL/GenBank/DDBJ databases">
        <title>Paenibacillus larvae genome sequencing.</title>
        <authorList>
            <person name="Dingman D.W."/>
        </authorList>
    </citation>
    <scope>NUCLEOTIDE SEQUENCE [LARGE SCALE GENOMIC DNA]</scope>
    <source>
        <strain evidence="6 7">SAG 10367</strain>
    </source>
</reference>
<evidence type="ECO:0000313" key="6">
    <source>
        <dbReference type="EMBL" id="ARF67998.1"/>
    </source>
</evidence>
<dbReference type="GO" id="GO:0016987">
    <property type="term" value="F:sigma factor activity"/>
    <property type="evidence" value="ECO:0007669"/>
    <property type="project" value="UniProtKB-KW"/>
</dbReference>
<dbReference type="AlphaFoldDB" id="A0A1V0USR6"/>
<protein>
    <recommendedName>
        <fullName evidence="5">RNA polymerase sigma-70 region 4 domain-containing protein</fullName>
    </recommendedName>
</protein>
<evidence type="ECO:0000259" key="5">
    <source>
        <dbReference type="Pfam" id="PF04545"/>
    </source>
</evidence>
<keyword evidence="3" id="KW-0238">DNA-binding</keyword>
<dbReference type="InterPro" id="IPR014284">
    <property type="entry name" value="RNA_pol_sigma-70_dom"/>
</dbReference>
<accession>A0A1V0USR6</accession>
<dbReference type="SUPFAM" id="SSF88659">
    <property type="entry name" value="Sigma3 and sigma4 domains of RNA polymerase sigma factors"/>
    <property type="match status" value="1"/>
</dbReference>
<dbReference type="Proteomes" id="UP000192727">
    <property type="component" value="Chromosome"/>
</dbReference>
<evidence type="ECO:0000256" key="3">
    <source>
        <dbReference type="ARBA" id="ARBA00023125"/>
    </source>
</evidence>
<proteinExistence type="predicted"/>
<dbReference type="GO" id="GO:0003677">
    <property type="term" value="F:DNA binding"/>
    <property type="evidence" value="ECO:0007669"/>
    <property type="project" value="UniProtKB-KW"/>
</dbReference>
<dbReference type="NCBIfam" id="TIGR02937">
    <property type="entry name" value="sigma70-ECF"/>
    <property type="match status" value="1"/>
</dbReference>
<feature type="domain" description="RNA polymerase sigma-70 region 4" evidence="5">
    <location>
        <begin position="177"/>
        <end position="223"/>
    </location>
</feature>